<dbReference type="EMBL" id="JASPKY010000465">
    <property type="protein sequence ID" value="KAK9695987.1"/>
    <property type="molecule type" value="Genomic_DNA"/>
</dbReference>
<dbReference type="Proteomes" id="UP001458880">
    <property type="component" value="Unassembled WGS sequence"/>
</dbReference>
<sequence>MPPTIATLPKKNLLSNLSRPVNINQPYECVSCSPRGLGDDSERRRHYRTVKQRELCGRCVSSVHVKKGNWRRRSEYRHKYTPVESLLKAAIAY</sequence>
<accession>A0AAW1IZI9</accession>
<evidence type="ECO:0000313" key="2">
    <source>
        <dbReference type="Proteomes" id="UP001458880"/>
    </source>
</evidence>
<proteinExistence type="predicted"/>
<name>A0AAW1IZI9_POPJA</name>
<dbReference type="AlphaFoldDB" id="A0AAW1IZI9"/>
<organism evidence="1 2">
    <name type="scientific">Popillia japonica</name>
    <name type="common">Japanese beetle</name>
    <dbReference type="NCBI Taxonomy" id="7064"/>
    <lineage>
        <taxon>Eukaryota</taxon>
        <taxon>Metazoa</taxon>
        <taxon>Ecdysozoa</taxon>
        <taxon>Arthropoda</taxon>
        <taxon>Hexapoda</taxon>
        <taxon>Insecta</taxon>
        <taxon>Pterygota</taxon>
        <taxon>Neoptera</taxon>
        <taxon>Endopterygota</taxon>
        <taxon>Coleoptera</taxon>
        <taxon>Polyphaga</taxon>
        <taxon>Scarabaeiformia</taxon>
        <taxon>Scarabaeidae</taxon>
        <taxon>Rutelinae</taxon>
        <taxon>Popillia</taxon>
    </lineage>
</organism>
<reference evidence="1 2" key="1">
    <citation type="journal article" date="2024" name="BMC Genomics">
        <title>De novo assembly and annotation of Popillia japonica's genome with initial clues to its potential as an invasive pest.</title>
        <authorList>
            <person name="Cucini C."/>
            <person name="Boschi S."/>
            <person name="Funari R."/>
            <person name="Cardaioli E."/>
            <person name="Iannotti N."/>
            <person name="Marturano G."/>
            <person name="Paoli F."/>
            <person name="Bruttini M."/>
            <person name="Carapelli A."/>
            <person name="Frati F."/>
            <person name="Nardi F."/>
        </authorList>
    </citation>
    <scope>NUCLEOTIDE SEQUENCE [LARGE SCALE GENOMIC DNA]</scope>
    <source>
        <strain evidence="1">DMR45628</strain>
    </source>
</reference>
<gene>
    <name evidence="1" type="ORF">QE152_g32198</name>
</gene>
<keyword evidence="2" id="KW-1185">Reference proteome</keyword>
<evidence type="ECO:0000313" key="1">
    <source>
        <dbReference type="EMBL" id="KAK9695987.1"/>
    </source>
</evidence>
<protein>
    <submittedName>
        <fullName evidence="1">Uncharacterized protein</fullName>
    </submittedName>
</protein>
<comment type="caution">
    <text evidence="1">The sequence shown here is derived from an EMBL/GenBank/DDBJ whole genome shotgun (WGS) entry which is preliminary data.</text>
</comment>